<dbReference type="GO" id="GO:0016020">
    <property type="term" value="C:membrane"/>
    <property type="evidence" value="ECO:0007669"/>
    <property type="project" value="TreeGrafter"/>
</dbReference>
<dbReference type="InterPro" id="IPR006656">
    <property type="entry name" value="Mopterin_OxRdtase"/>
</dbReference>
<evidence type="ECO:0000256" key="2">
    <source>
        <dbReference type="ARBA" id="ARBA00001966"/>
    </source>
</evidence>
<comment type="cofactor">
    <cofactor evidence="1">
        <name>Mo-bis(molybdopterin guanine dinucleotide)</name>
        <dbReference type="ChEBI" id="CHEBI:60539"/>
    </cofactor>
</comment>
<dbReference type="CDD" id="cd02791">
    <property type="entry name" value="MopB_CT_Nitrate-R-NapA-like"/>
    <property type="match status" value="1"/>
</dbReference>
<dbReference type="AlphaFoldDB" id="A0A6B3RLT4"/>
<comment type="caution">
    <text evidence="12">The sequence shown here is derived from an EMBL/GenBank/DDBJ whole genome shotgun (WGS) entry which is preliminary data.</text>
</comment>
<evidence type="ECO:0000256" key="3">
    <source>
        <dbReference type="ARBA" id="ARBA00008747"/>
    </source>
</evidence>
<dbReference type="RefSeq" id="WP_164611055.1">
    <property type="nucleotide sequence ID" value="NZ_JAAIKE010000002.1"/>
</dbReference>
<name>A0A6B3RLT4_9RHOB</name>
<dbReference type="PROSITE" id="PS00551">
    <property type="entry name" value="MOLYBDOPTERIN_PROK_1"/>
    <property type="match status" value="1"/>
</dbReference>
<dbReference type="InterPro" id="IPR006657">
    <property type="entry name" value="MoPterin_dinucl-bd_dom"/>
</dbReference>
<dbReference type="SUPFAM" id="SSF53706">
    <property type="entry name" value="Formate dehydrogenase/DMSO reductase, domains 1-3"/>
    <property type="match status" value="1"/>
</dbReference>
<evidence type="ECO:0000259" key="11">
    <source>
        <dbReference type="PROSITE" id="PS51669"/>
    </source>
</evidence>
<dbReference type="CDD" id="cd02754">
    <property type="entry name" value="MopB_Nitrate-R-NapA-like"/>
    <property type="match status" value="1"/>
</dbReference>
<keyword evidence="6" id="KW-0479">Metal-binding</keyword>
<evidence type="ECO:0000256" key="10">
    <source>
        <dbReference type="ARBA" id="ARBA00023063"/>
    </source>
</evidence>
<dbReference type="SUPFAM" id="SSF50692">
    <property type="entry name" value="ADC-like"/>
    <property type="match status" value="1"/>
</dbReference>
<gene>
    <name evidence="12" type="ORF">G3572_09340</name>
</gene>
<sequence length="865" mass="91994">MNAAIRTTCPYCGVGCGVLAAPDGQGGMTISGDADHPANRGRLCVKGAALGETIGTKGRLTAPRVNGDEVAWDKALEMIATRFTQTIADHGPESVALYVSGQLLTEDYYVANKLMKGFIGSANIDTNSRLCMASSVAGHRRAFGSDTVPGLYEDLELADVVVLVGSNLAWCHPVLHQRLLAAKAARGTKIIVIDPRRTATCEGADLHLAIAPGADAHLFNLLLCHLADEDRLDQDFLPHVTGLAEALQAARQSTADSTGLSPDDLRRFLALWSGHERVVTVYSQGINQSDSGTDKVNAILNCHLATGRIGRPGTGPFSVTGQPNAMGGREVGGLANMLACHLDLENPDHRTAVQTFWRSPRMADKPGLKAIDLFRAVEDRRIRALWILHTNPAVSMPEADRVARAIAACDFVAVSDIWPDTDTARLAHVLLPATAWGEKDGTVTNSERMISRQRAFMPAPGQARPDWWQLAQVAQRMGFAGFDWSGPQDIFAEYVALSGVAGALGSDFDISGLAGSDYGAMEPVRWPVATKSGGRFFGDGAFHTPDGRGRMVPVAARLPSALGAETSLRLNTGRIRDQWHTMTRTGMAARLMQHLGEPYLEIHPSDALRLGLGDATLAEVFNPLGRAILRVLKSEAVQPGHPFAPMHWTGQTASSGRIDALVPGLCDPVSGQPASKSAEVTIRPYQAAWYGFAVSRKDVQPDCAYWAKATVDGGVQLELAGGEIPEDWPSWASRLFGLSGPSAVLADPALGVHRMAFFDQGRLAAALFVARSPVLLSRPHLVQALGERDATVLAGRPAADRPDPGPTVCACLNVGLNTILQAITSDGLMTVDAIGVALGAGTNCGSCRPELATLLARPNLREAAE</sequence>
<dbReference type="GO" id="GO:0016491">
    <property type="term" value="F:oxidoreductase activity"/>
    <property type="evidence" value="ECO:0007669"/>
    <property type="project" value="UniProtKB-KW"/>
</dbReference>
<keyword evidence="10" id="KW-0534">Nitrate assimilation</keyword>
<dbReference type="Pfam" id="PF04879">
    <property type="entry name" value="Molybdop_Fe4S4"/>
    <property type="match status" value="1"/>
</dbReference>
<dbReference type="Gene3D" id="1.10.10.1100">
    <property type="entry name" value="BFD-like [2Fe-2S]-binding domain"/>
    <property type="match status" value="1"/>
</dbReference>
<evidence type="ECO:0000256" key="4">
    <source>
        <dbReference type="ARBA" id="ARBA00022485"/>
    </source>
</evidence>
<evidence type="ECO:0000313" key="12">
    <source>
        <dbReference type="EMBL" id="NEX46411.1"/>
    </source>
</evidence>
<accession>A0A6B3RLT4</accession>
<dbReference type="InterPro" id="IPR006963">
    <property type="entry name" value="Mopterin_OxRdtase_4Fe-4S_dom"/>
</dbReference>
<evidence type="ECO:0000256" key="9">
    <source>
        <dbReference type="ARBA" id="ARBA00023014"/>
    </source>
</evidence>
<dbReference type="Pfam" id="PF00384">
    <property type="entry name" value="Molybdopterin"/>
    <property type="match status" value="1"/>
</dbReference>
<keyword evidence="13" id="KW-1185">Reference proteome</keyword>
<dbReference type="GO" id="GO:0042128">
    <property type="term" value="P:nitrate assimilation"/>
    <property type="evidence" value="ECO:0007669"/>
    <property type="project" value="UniProtKB-KW"/>
</dbReference>
<evidence type="ECO:0000256" key="1">
    <source>
        <dbReference type="ARBA" id="ARBA00001942"/>
    </source>
</evidence>
<dbReference type="InterPro" id="IPR007419">
    <property type="entry name" value="BFD-like_2Fe2S-bd_dom"/>
</dbReference>
<dbReference type="Pfam" id="PF01568">
    <property type="entry name" value="Molydop_binding"/>
    <property type="match status" value="1"/>
</dbReference>
<dbReference type="Gene3D" id="3.40.50.740">
    <property type="match status" value="1"/>
</dbReference>
<protein>
    <submittedName>
        <fullName evidence="12">Molybdopterin-dependent oxidoreductase</fullName>
    </submittedName>
</protein>
<dbReference type="GO" id="GO:0046872">
    <property type="term" value="F:metal ion binding"/>
    <property type="evidence" value="ECO:0007669"/>
    <property type="project" value="UniProtKB-KW"/>
</dbReference>
<dbReference type="InterPro" id="IPR050123">
    <property type="entry name" value="Prok_molybdopt-oxidoreductase"/>
</dbReference>
<evidence type="ECO:0000256" key="5">
    <source>
        <dbReference type="ARBA" id="ARBA00022505"/>
    </source>
</evidence>
<comment type="similarity">
    <text evidence="3">Belongs to the prokaryotic molybdopterin-containing oxidoreductase family. NasA/NapA/NarB subfamily.</text>
</comment>
<dbReference type="GO" id="GO:0043546">
    <property type="term" value="F:molybdopterin cofactor binding"/>
    <property type="evidence" value="ECO:0007669"/>
    <property type="project" value="InterPro"/>
</dbReference>
<keyword evidence="9" id="KW-0411">Iron-sulfur</keyword>
<dbReference type="PANTHER" id="PTHR43105">
    <property type="entry name" value="RESPIRATORY NITRATE REDUCTASE"/>
    <property type="match status" value="1"/>
</dbReference>
<dbReference type="GO" id="GO:0051539">
    <property type="term" value="F:4 iron, 4 sulfur cluster binding"/>
    <property type="evidence" value="ECO:0007669"/>
    <property type="project" value="UniProtKB-KW"/>
</dbReference>
<dbReference type="GO" id="GO:0045333">
    <property type="term" value="P:cellular respiration"/>
    <property type="evidence" value="ECO:0007669"/>
    <property type="project" value="UniProtKB-ARBA"/>
</dbReference>
<dbReference type="Gene3D" id="2.20.25.90">
    <property type="entry name" value="ADC-like domains"/>
    <property type="match status" value="1"/>
</dbReference>
<dbReference type="GO" id="GO:1990204">
    <property type="term" value="C:oxidoreductase complex"/>
    <property type="evidence" value="ECO:0007669"/>
    <property type="project" value="UniProtKB-ARBA"/>
</dbReference>
<dbReference type="Pfam" id="PF04324">
    <property type="entry name" value="Fer2_BFD"/>
    <property type="match status" value="1"/>
</dbReference>
<feature type="domain" description="4Fe-4S Mo/W bis-MGD-type" evidence="11">
    <location>
        <begin position="2"/>
        <end position="58"/>
    </location>
</feature>
<reference evidence="12 13" key="1">
    <citation type="submission" date="2020-02" db="EMBL/GenBank/DDBJ databases">
        <title>Rhodobacter algicola sp. nov., isolated from microalga culture.</title>
        <authorList>
            <person name="Park C.-Y."/>
        </authorList>
    </citation>
    <scope>NUCLEOTIDE SEQUENCE [LARGE SCALE GENOMIC DNA]</scope>
    <source>
        <strain evidence="12 13">ETT8</strain>
    </source>
</reference>
<evidence type="ECO:0000256" key="6">
    <source>
        <dbReference type="ARBA" id="ARBA00022723"/>
    </source>
</evidence>
<proteinExistence type="inferred from homology"/>
<dbReference type="Gene3D" id="2.40.40.20">
    <property type="match status" value="1"/>
</dbReference>
<dbReference type="InterPro" id="IPR041854">
    <property type="entry name" value="BFD-like_2Fe2S-bd_dom_sf"/>
</dbReference>
<dbReference type="EMBL" id="JAAIKE010000002">
    <property type="protein sequence ID" value="NEX46411.1"/>
    <property type="molecule type" value="Genomic_DNA"/>
</dbReference>
<dbReference type="PROSITE" id="PS51669">
    <property type="entry name" value="4FE4S_MOW_BIS_MGD"/>
    <property type="match status" value="1"/>
</dbReference>
<evidence type="ECO:0000313" key="13">
    <source>
        <dbReference type="Proteomes" id="UP000481421"/>
    </source>
</evidence>
<dbReference type="SMART" id="SM00926">
    <property type="entry name" value="Molybdop_Fe4S4"/>
    <property type="match status" value="1"/>
</dbReference>
<keyword evidence="4" id="KW-0004">4Fe-4S</keyword>
<keyword evidence="7" id="KW-0560">Oxidoreductase</keyword>
<dbReference type="InterPro" id="IPR041957">
    <property type="entry name" value="CT_Nitrate-R-NapA-like"/>
</dbReference>
<dbReference type="InterPro" id="IPR027467">
    <property type="entry name" value="MopterinOxRdtase_cofactor_BS"/>
</dbReference>
<dbReference type="PANTHER" id="PTHR43105:SF9">
    <property type="entry name" value="NADPH-FE(3+) OXIDOREDUCTASE SUBUNIT ALPHA"/>
    <property type="match status" value="1"/>
</dbReference>
<keyword evidence="5" id="KW-0500">Molybdenum</keyword>
<dbReference type="Proteomes" id="UP000481421">
    <property type="component" value="Unassembled WGS sequence"/>
</dbReference>
<dbReference type="InterPro" id="IPR009010">
    <property type="entry name" value="Asp_de-COase-like_dom_sf"/>
</dbReference>
<comment type="cofactor">
    <cofactor evidence="2">
        <name>[4Fe-4S] cluster</name>
        <dbReference type="ChEBI" id="CHEBI:49883"/>
    </cofactor>
</comment>
<organism evidence="12 13">
    <name type="scientific">Pseudotabrizicola algicola</name>
    <dbReference type="NCBI Taxonomy" id="2709381"/>
    <lineage>
        <taxon>Bacteria</taxon>
        <taxon>Pseudomonadati</taxon>
        <taxon>Pseudomonadota</taxon>
        <taxon>Alphaproteobacteria</taxon>
        <taxon>Rhodobacterales</taxon>
        <taxon>Paracoccaceae</taxon>
        <taxon>Pseudotabrizicola</taxon>
    </lineage>
</organism>
<dbReference type="Gene3D" id="3.40.228.10">
    <property type="entry name" value="Dimethylsulfoxide Reductase, domain 2"/>
    <property type="match status" value="1"/>
</dbReference>
<evidence type="ECO:0000256" key="7">
    <source>
        <dbReference type="ARBA" id="ARBA00023002"/>
    </source>
</evidence>
<keyword evidence="8" id="KW-0408">Iron</keyword>
<evidence type="ECO:0000256" key="8">
    <source>
        <dbReference type="ARBA" id="ARBA00023004"/>
    </source>
</evidence>